<evidence type="ECO:0000313" key="1">
    <source>
        <dbReference type="EMBL" id="JAD50214.1"/>
    </source>
</evidence>
<organism evidence="1">
    <name type="scientific">Arundo donax</name>
    <name type="common">Giant reed</name>
    <name type="synonym">Donax arundinaceus</name>
    <dbReference type="NCBI Taxonomy" id="35708"/>
    <lineage>
        <taxon>Eukaryota</taxon>
        <taxon>Viridiplantae</taxon>
        <taxon>Streptophyta</taxon>
        <taxon>Embryophyta</taxon>
        <taxon>Tracheophyta</taxon>
        <taxon>Spermatophyta</taxon>
        <taxon>Magnoliopsida</taxon>
        <taxon>Liliopsida</taxon>
        <taxon>Poales</taxon>
        <taxon>Poaceae</taxon>
        <taxon>PACMAD clade</taxon>
        <taxon>Arundinoideae</taxon>
        <taxon>Arundineae</taxon>
        <taxon>Arundo</taxon>
    </lineage>
</organism>
<protein>
    <submittedName>
        <fullName evidence="1">Uncharacterized protein</fullName>
    </submittedName>
</protein>
<accession>A0A0A9AEX6</accession>
<name>A0A0A9AEX6_ARUDO</name>
<proteinExistence type="predicted"/>
<sequence length="20" mass="2421">MKKEKLRFLMMDHTMYGGGF</sequence>
<reference evidence="1" key="2">
    <citation type="journal article" date="2015" name="Data Brief">
        <title>Shoot transcriptome of the giant reed, Arundo donax.</title>
        <authorList>
            <person name="Barrero R.A."/>
            <person name="Guerrero F.D."/>
            <person name="Moolhuijzen P."/>
            <person name="Goolsby J.A."/>
            <person name="Tidwell J."/>
            <person name="Bellgard S.E."/>
            <person name="Bellgard M.I."/>
        </authorList>
    </citation>
    <scope>NUCLEOTIDE SEQUENCE</scope>
    <source>
        <tissue evidence="1">Shoot tissue taken approximately 20 cm above the soil surface</tissue>
    </source>
</reference>
<reference evidence="1" key="1">
    <citation type="submission" date="2014-09" db="EMBL/GenBank/DDBJ databases">
        <authorList>
            <person name="Magalhaes I.L.F."/>
            <person name="Oliveira U."/>
            <person name="Santos F.R."/>
            <person name="Vidigal T.H.D.A."/>
            <person name="Brescovit A.D."/>
            <person name="Santos A.J."/>
        </authorList>
    </citation>
    <scope>NUCLEOTIDE SEQUENCE</scope>
    <source>
        <tissue evidence="1">Shoot tissue taken approximately 20 cm above the soil surface</tissue>
    </source>
</reference>
<dbReference type="AlphaFoldDB" id="A0A0A9AEX6"/>
<dbReference type="EMBL" id="GBRH01247681">
    <property type="protein sequence ID" value="JAD50214.1"/>
    <property type="molecule type" value="Transcribed_RNA"/>
</dbReference>